<name>A0AAF1BSU8_9TREE</name>
<evidence type="ECO:0000256" key="4">
    <source>
        <dbReference type="ARBA" id="ARBA00023002"/>
    </source>
</evidence>
<dbReference type="PANTHER" id="PTHR30468:SF9">
    <property type="entry name" value="ALPHA-KETOGLUTARATE-DEPENDENT TAURINE DIOXYGENASE (AFU_ORTHOLOGUE AFUA_3G01010)"/>
    <property type="match status" value="1"/>
</dbReference>
<evidence type="ECO:0000256" key="3">
    <source>
        <dbReference type="ARBA" id="ARBA00022964"/>
    </source>
</evidence>
<dbReference type="GeneID" id="87810643"/>
<organism evidence="8 9">
    <name type="scientific">Vanrija pseudolonga</name>
    <dbReference type="NCBI Taxonomy" id="143232"/>
    <lineage>
        <taxon>Eukaryota</taxon>
        <taxon>Fungi</taxon>
        <taxon>Dikarya</taxon>
        <taxon>Basidiomycota</taxon>
        <taxon>Agaricomycotina</taxon>
        <taxon>Tremellomycetes</taxon>
        <taxon>Trichosporonales</taxon>
        <taxon>Trichosporonaceae</taxon>
        <taxon>Vanrija</taxon>
    </lineage>
</organism>
<evidence type="ECO:0000313" key="9">
    <source>
        <dbReference type="Proteomes" id="UP000827549"/>
    </source>
</evidence>
<keyword evidence="2" id="KW-0479">Metal-binding</keyword>
<dbReference type="InterPro" id="IPR042098">
    <property type="entry name" value="TauD-like_sf"/>
</dbReference>
<dbReference type="InterPro" id="IPR003819">
    <property type="entry name" value="TauD/TfdA-like"/>
</dbReference>
<dbReference type="RefSeq" id="XP_062629979.1">
    <property type="nucleotide sequence ID" value="XM_062773995.1"/>
</dbReference>
<keyword evidence="5" id="KW-0408">Iron</keyword>
<comment type="similarity">
    <text evidence="1">Belongs to the TfdA dioxygenase family.</text>
</comment>
<dbReference type="SUPFAM" id="SSF51197">
    <property type="entry name" value="Clavaminate synthase-like"/>
    <property type="match status" value="1"/>
</dbReference>
<dbReference type="Pfam" id="PF02668">
    <property type="entry name" value="TauD"/>
    <property type="match status" value="1"/>
</dbReference>
<dbReference type="GO" id="GO:0016706">
    <property type="term" value="F:2-oxoglutarate-dependent dioxygenase activity"/>
    <property type="evidence" value="ECO:0007669"/>
    <property type="project" value="TreeGrafter"/>
</dbReference>
<reference evidence="8" key="1">
    <citation type="submission" date="2023-10" db="EMBL/GenBank/DDBJ databases">
        <authorList>
            <person name="Noh H."/>
        </authorList>
    </citation>
    <scope>NUCLEOTIDE SEQUENCE</scope>
    <source>
        <strain evidence="8">DUCC4014</strain>
    </source>
</reference>
<evidence type="ECO:0000256" key="1">
    <source>
        <dbReference type="ARBA" id="ARBA00005896"/>
    </source>
</evidence>
<dbReference type="InterPro" id="IPR051323">
    <property type="entry name" value="AtsK-like"/>
</dbReference>
<evidence type="ECO:0000313" key="8">
    <source>
        <dbReference type="EMBL" id="WOO83953.1"/>
    </source>
</evidence>
<feature type="compositionally biased region" description="Polar residues" evidence="6">
    <location>
        <begin position="226"/>
        <end position="235"/>
    </location>
</feature>
<evidence type="ECO:0000259" key="7">
    <source>
        <dbReference type="Pfam" id="PF02668"/>
    </source>
</evidence>
<gene>
    <name evidence="8" type="primary">SPBC460.04c_7</name>
    <name evidence="8" type="ORF">LOC62_05G007470</name>
</gene>
<sequence>MAPIAVPTNDAIPPAPVDANDDLAEVKAKIAAGNVGKKSWASYAVPPDNAIRRYLKAGGIDLYNGYPAYKQADSVYDNVRDTERVLRDGREFVDPGTRADPEKKALFAAAKEVITLTKHIGTELVGVQLKDLDDKQRDELALLIAERGVVFFRDQDLSPQKQLELGKYLGDGEVYDFGTLATVPSLGPGITLIWEKARSYQRSYRLPWPEYNGYNGQGWHVDGPTATEQGESSYTHLHHDSVPSDSGDTTWASGYAAYDKLSPGFKKFVDGLTGIYRSNTTAKNSKNPDGPRIPKFERAPLVRTHPVTKWKTLFVADRGLVGIEGFDKTESEVIIKYLVSVYNQSQEIAVRFKWTPGASAIWDNRVTNHAAVRDFDWSQANERHGTNVISVGSTKPYFDPKSKSRGEALGIEGWLDPALDTEKWFELYHL</sequence>
<dbReference type="Proteomes" id="UP000827549">
    <property type="component" value="Chromosome 5"/>
</dbReference>
<proteinExistence type="inferred from homology"/>
<dbReference type="AlphaFoldDB" id="A0AAF1BSU8"/>
<dbReference type="PANTHER" id="PTHR30468">
    <property type="entry name" value="ALPHA-KETOGLUTARATE-DEPENDENT SULFONATE DIOXYGENASE"/>
    <property type="match status" value="1"/>
</dbReference>
<evidence type="ECO:0000256" key="5">
    <source>
        <dbReference type="ARBA" id="ARBA00023004"/>
    </source>
</evidence>
<protein>
    <submittedName>
        <fullName evidence="8">Alpha-ketoglutarate-dependent sulfonate dioxygenase</fullName>
    </submittedName>
</protein>
<accession>A0AAF1BSU8</accession>
<dbReference type="EMBL" id="CP086718">
    <property type="protein sequence ID" value="WOO83953.1"/>
    <property type="molecule type" value="Genomic_DNA"/>
</dbReference>
<feature type="domain" description="TauD/TfdA-like" evidence="7">
    <location>
        <begin position="115"/>
        <end position="384"/>
    </location>
</feature>
<feature type="region of interest" description="Disordered" evidence="6">
    <location>
        <begin position="222"/>
        <end position="245"/>
    </location>
</feature>
<evidence type="ECO:0000256" key="6">
    <source>
        <dbReference type="SAM" id="MobiDB-lite"/>
    </source>
</evidence>
<dbReference type="GO" id="GO:0005737">
    <property type="term" value="C:cytoplasm"/>
    <property type="evidence" value="ECO:0007669"/>
    <property type="project" value="TreeGrafter"/>
</dbReference>
<keyword evidence="9" id="KW-1185">Reference proteome</keyword>
<evidence type="ECO:0000256" key="2">
    <source>
        <dbReference type="ARBA" id="ARBA00022723"/>
    </source>
</evidence>
<dbReference type="GO" id="GO:0046872">
    <property type="term" value="F:metal ion binding"/>
    <property type="evidence" value="ECO:0007669"/>
    <property type="project" value="UniProtKB-KW"/>
</dbReference>
<keyword evidence="3 8" id="KW-0223">Dioxygenase</keyword>
<keyword evidence="4" id="KW-0560">Oxidoreductase</keyword>
<dbReference type="Gene3D" id="3.60.130.10">
    <property type="entry name" value="Clavaminate synthase-like"/>
    <property type="match status" value="1"/>
</dbReference>